<comment type="caution">
    <text evidence="1">The sequence shown here is derived from an EMBL/GenBank/DDBJ whole genome shotgun (WGS) entry which is preliminary data.</text>
</comment>
<name>A0ACB6QRH2_9PLEO</name>
<accession>A0ACB6QRH2</accession>
<evidence type="ECO:0000313" key="1">
    <source>
        <dbReference type="EMBL" id="KAF2469599.1"/>
    </source>
</evidence>
<keyword evidence="2" id="KW-1185">Reference proteome</keyword>
<proteinExistence type="predicted"/>
<gene>
    <name evidence="1" type="ORF">BDR25DRAFT_356331</name>
</gene>
<protein>
    <submittedName>
        <fullName evidence="1">Uncharacterized protein</fullName>
    </submittedName>
</protein>
<organism evidence="1 2">
    <name type="scientific">Lindgomyces ingoldianus</name>
    <dbReference type="NCBI Taxonomy" id="673940"/>
    <lineage>
        <taxon>Eukaryota</taxon>
        <taxon>Fungi</taxon>
        <taxon>Dikarya</taxon>
        <taxon>Ascomycota</taxon>
        <taxon>Pezizomycotina</taxon>
        <taxon>Dothideomycetes</taxon>
        <taxon>Pleosporomycetidae</taxon>
        <taxon>Pleosporales</taxon>
        <taxon>Lindgomycetaceae</taxon>
        <taxon>Lindgomyces</taxon>
    </lineage>
</organism>
<sequence>MNFRPLDKILEKSLPATYFSPVLTHVTETHWTPWWEQEMLLSRPHGSNPIAKQLVCKPAPLTKKNTQCSHSPLKFIEHAVHDYFSRLCTFSRDSSIGLFHLPFGRAYKFTPSKELMTHLHVQVTSWMDDQSEEDSQKQYLNCDPESEPLHLVPPIMPKIPNLRRMRLFEYFNLYLSAQQSSRMIHLQFSISRSGQVGLSPEERVSSTHFRTLVVLEIKPVLMLEEVSMMKDAELRIIVHKPEVVSKIIRLLDLKASEFFEIERGEGCSKLD</sequence>
<reference evidence="1" key="1">
    <citation type="journal article" date="2020" name="Stud. Mycol.">
        <title>101 Dothideomycetes genomes: a test case for predicting lifestyles and emergence of pathogens.</title>
        <authorList>
            <person name="Haridas S."/>
            <person name="Albert R."/>
            <person name="Binder M."/>
            <person name="Bloem J."/>
            <person name="Labutti K."/>
            <person name="Salamov A."/>
            <person name="Andreopoulos B."/>
            <person name="Baker S."/>
            <person name="Barry K."/>
            <person name="Bills G."/>
            <person name="Bluhm B."/>
            <person name="Cannon C."/>
            <person name="Castanera R."/>
            <person name="Culley D."/>
            <person name="Daum C."/>
            <person name="Ezra D."/>
            <person name="Gonzalez J."/>
            <person name="Henrissat B."/>
            <person name="Kuo A."/>
            <person name="Liang C."/>
            <person name="Lipzen A."/>
            <person name="Lutzoni F."/>
            <person name="Magnuson J."/>
            <person name="Mondo S."/>
            <person name="Nolan M."/>
            <person name="Ohm R."/>
            <person name="Pangilinan J."/>
            <person name="Park H.-J."/>
            <person name="Ramirez L."/>
            <person name="Alfaro M."/>
            <person name="Sun H."/>
            <person name="Tritt A."/>
            <person name="Yoshinaga Y."/>
            <person name="Zwiers L.-H."/>
            <person name="Turgeon B."/>
            <person name="Goodwin S."/>
            <person name="Spatafora J."/>
            <person name="Crous P."/>
            <person name="Grigoriev I."/>
        </authorList>
    </citation>
    <scope>NUCLEOTIDE SEQUENCE</scope>
    <source>
        <strain evidence="1">ATCC 200398</strain>
    </source>
</reference>
<dbReference type="EMBL" id="MU003511">
    <property type="protein sequence ID" value="KAF2469599.1"/>
    <property type="molecule type" value="Genomic_DNA"/>
</dbReference>
<evidence type="ECO:0000313" key="2">
    <source>
        <dbReference type="Proteomes" id="UP000799755"/>
    </source>
</evidence>
<dbReference type="Proteomes" id="UP000799755">
    <property type="component" value="Unassembled WGS sequence"/>
</dbReference>